<dbReference type="EC" id="5.2.1.8" evidence="6"/>
<evidence type="ECO:0000256" key="2">
    <source>
        <dbReference type="PROSITE-ProRule" id="PRU00278"/>
    </source>
</evidence>
<organism evidence="6 7">
    <name type="scientific">Geomobilimonas luticola</name>
    <dbReference type="NCBI Taxonomy" id="1114878"/>
    <lineage>
        <taxon>Bacteria</taxon>
        <taxon>Pseudomonadati</taxon>
        <taxon>Thermodesulfobacteriota</taxon>
        <taxon>Desulfuromonadia</taxon>
        <taxon>Geobacterales</taxon>
        <taxon>Geobacteraceae</taxon>
        <taxon>Geomobilimonas</taxon>
    </lineage>
</organism>
<dbReference type="PROSITE" id="PS50198">
    <property type="entry name" value="PPIC_PPIASE_2"/>
    <property type="match status" value="1"/>
</dbReference>
<keyword evidence="2 6" id="KW-0413">Isomerase</keyword>
<evidence type="ECO:0000313" key="6">
    <source>
        <dbReference type="EMBL" id="MBT0651751.1"/>
    </source>
</evidence>
<dbReference type="GO" id="GO:0003755">
    <property type="term" value="F:peptidyl-prolyl cis-trans isomerase activity"/>
    <property type="evidence" value="ECO:0007669"/>
    <property type="project" value="UniProtKB-EC"/>
</dbReference>
<dbReference type="InterPro" id="IPR046357">
    <property type="entry name" value="PPIase_dom_sf"/>
</dbReference>
<evidence type="ECO:0000313" key="7">
    <source>
        <dbReference type="Proteomes" id="UP000756860"/>
    </source>
</evidence>
<comment type="caution">
    <text evidence="6">The sequence shown here is derived from an EMBL/GenBank/DDBJ whole genome shotgun (WGS) entry which is preliminary data.</text>
</comment>
<keyword evidence="2" id="KW-0697">Rotamase</keyword>
<accession>A0ABS5SAW5</accession>
<dbReference type="Gene3D" id="1.10.4030.10">
    <property type="entry name" value="Porin chaperone SurA, peptide-binding domain"/>
    <property type="match status" value="1"/>
</dbReference>
<feature type="region of interest" description="Disordered" evidence="4">
    <location>
        <begin position="216"/>
        <end position="237"/>
    </location>
</feature>
<keyword evidence="1" id="KW-0732">Signal</keyword>
<keyword evidence="7" id="KW-1185">Reference proteome</keyword>
<gene>
    <name evidence="6" type="ORF">KI810_01660</name>
</gene>
<dbReference type="SUPFAM" id="SSF54534">
    <property type="entry name" value="FKBP-like"/>
    <property type="match status" value="1"/>
</dbReference>
<dbReference type="InterPro" id="IPR050280">
    <property type="entry name" value="OMP_Chaperone_SurA"/>
</dbReference>
<dbReference type="RefSeq" id="WP_214173748.1">
    <property type="nucleotide sequence ID" value="NZ_JAHCVK010000001.1"/>
</dbReference>
<sequence length="319" mass="35787">MNIYYKILLLTILAILPALSAAEMVSGIAAIVNDEIITSYDVEKETAILAKEAEKKGPVSVAARGELRGSALNRLIDRKLTEQKIKELDIKVTEEEVRQAIEDVKKQNNLSQEALVAALAGQGLSFDQYRAQLKEQLERLRLMSQEVRAKIQVGEKEMREYYAANPTKYGAEEQFRARHIFFRLGKDATSQDIRRVMMTAANVLFEARSGKDFAELARKNSDDPGAKTDGGDLGTFKKGEMLPEIEATVLKMKPGEISELVVTTAGIHIIKLEERTAGKPKPFEEVKGEIEETLYRKKSEDRFNQWLADLRKGASIEIK</sequence>
<evidence type="ECO:0000259" key="5">
    <source>
        <dbReference type="PROSITE" id="PS50198"/>
    </source>
</evidence>
<feature type="coiled-coil region" evidence="3">
    <location>
        <begin position="90"/>
        <end position="150"/>
    </location>
</feature>
<dbReference type="Pfam" id="PF13624">
    <property type="entry name" value="SurA_N_3"/>
    <property type="match status" value="1"/>
</dbReference>
<dbReference type="PANTHER" id="PTHR47637:SF1">
    <property type="entry name" value="CHAPERONE SURA"/>
    <property type="match status" value="1"/>
</dbReference>
<dbReference type="Gene3D" id="3.10.50.40">
    <property type="match status" value="1"/>
</dbReference>
<proteinExistence type="predicted"/>
<keyword evidence="3" id="KW-0175">Coiled coil</keyword>
<dbReference type="SUPFAM" id="SSF109998">
    <property type="entry name" value="Triger factor/SurA peptide-binding domain-like"/>
    <property type="match status" value="1"/>
</dbReference>
<name>A0ABS5SAW5_9BACT</name>
<evidence type="ECO:0000256" key="1">
    <source>
        <dbReference type="ARBA" id="ARBA00022729"/>
    </source>
</evidence>
<evidence type="ECO:0000256" key="4">
    <source>
        <dbReference type="SAM" id="MobiDB-lite"/>
    </source>
</evidence>
<dbReference type="InterPro" id="IPR000297">
    <property type="entry name" value="PPIase_PpiC"/>
</dbReference>
<dbReference type="Pfam" id="PF00639">
    <property type="entry name" value="Rotamase"/>
    <property type="match status" value="1"/>
</dbReference>
<dbReference type="PANTHER" id="PTHR47637">
    <property type="entry name" value="CHAPERONE SURA"/>
    <property type="match status" value="1"/>
</dbReference>
<dbReference type="Proteomes" id="UP000756860">
    <property type="component" value="Unassembled WGS sequence"/>
</dbReference>
<dbReference type="InterPro" id="IPR027304">
    <property type="entry name" value="Trigger_fact/SurA_dom_sf"/>
</dbReference>
<dbReference type="EMBL" id="JAHCVK010000001">
    <property type="protein sequence ID" value="MBT0651751.1"/>
    <property type="molecule type" value="Genomic_DNA"/>
</dbReference>
<evidence type="ECO:0000256" key="3">
    <source>
        <dbReference type="SAM" id="Coils"/>
    </source>
</evidence>
<protein>
    <submittedName>
        <fullName evidence="6">Peptidylprolyl isomerase</fullName>
        <ecNumber evidence="6">5.2.1.8</ecNumber>
    </submittedName>
</protein>
<reference evidence="6 7" key="1">
    <citation type="submission" date="2021-05" db="EMBL/GenBank/DDBJ databases">
        <title>The draft genome of Geobacter luticola JCM 17780.</title>
        <authorList>
            <person name="Xu Z."/>
            <person name="Masuda Y."/>
            <person name="Itoh H."/>
            <person name="Senoo K."/>
        </authorList>
    </citation>
    <scope>NUCLEOTIDE SEQUENCE [LARGE SCALE GENOMIC DNA]</scope>
    <source>
        <strain evidence="6 7">JCM 17780</strain>
    </source>
</reference>
<feature type="domain" description="PpiC" evidence="5">
    <location>
        <begin position="172"/>
        <end position="274"/>
    </location>
</feature>